<dbReference type="Pfam" id="PF13229">
    <property type="entry name" value="Beta_helix"/>
    <property type="match status" value="1"/>
</dbReference>
<dbReference type="InterPro" id="IPR012334">
    <property type="entry name" value="Pectin_lyas_fold"/>
</dbReference>
<protein>
    <recommendedName>
        <fullName evidence="1">Right handed beta helix domain-containing protein</fullName>
    </recommendedName>
</protein>
<dbReference type="SMART" id="SM00710">
    <property type="entry name" value="PbH1"/>
    <property type="match status" value="4"/>
</dbReference>
<dbReference type="Gene3D" id="2.160.20.10">
    <property type="entry name" value="Single-stranded right-handed beta-helix, Pectin lyase-like"/>
    <property type="match status" value="1"/>
</dbReference>
<dbReference type="InterPro" id="IPR039448">
    <property type="entry name" value="Beta_helix"/>
</dbReference>
<dbReference type="EMBL" id="OMOF01000388">
    <property type="protein sequence ID" value="SPF49314.1"/>
    <property type="molecule type" value="Genomic_DNA"/>
</dbReference>
<dbReference type="Gene3D" id="2.60.40.1120">
    <property type="entry name" value="Carboxypeptidase-like, regulatory domain"/>
    <property type="match status" value="2"/>
</dbReference>
<dbReference type="SUPFAM" id="SSF49464">
    <property type="entry name" value="Carboxypeptidase regulatory domain-like"/>
    <property type="match status" value="2"/>
</dbReference>
<dbReference type="Proteomes" id="UP000238916">
    <property type="component" value="Unassembled WGS sequence"/>
</dbReference>
<dbReference type="OrthoDB" id="9809781at2"/>
<evidence type="ECO:0000259" key="1">
    <source>
        <dbReference type="Pfam" id="PF13229"/>
    </source>
</evidence>
<gene>
    <name evidence="2" type="ORF">SBF1_4480003</name>
</gene>
<name>A0A2U3LBK1_9FIRM</name>
<dbReference type="Pfam" id="PF13620">
    <property type="entry name" value="CarboxypepD_reg"/>
    <property type="match status" value="1"/>
</dbReference>
<dbReference type="Pfam" id="PF13715">
    <property type="entry name" value="CarbopepD_reg_2"/>
    <property type="match status" value="1"/>
</dbReference>
<evidence type="ECO:0000313" key="2">
    <source>
        <dbReference type="EMBL" id="SPF49314.1"/>
    </source>
</evidence>
<dbReference type="Gene3D" id="2.60.40.10">
    <property type="entry name" value="Immunoglobulins"/>
    <property type="match status" value="1"/>
</dbReference>
<dbReference type="SUPFAM" id="SSF51126">
    <property type="entry name" value="Pectin lyase-like"/>
    <property type="match status" value="1"/>
</dbReference>
<organism evidence="2 3">
    <name type="scientific">Candidatus Desulfosporosinus infrequens</name>
    <dbReference type="NCBI Taxonomy" id="2043169"/>
    <lineage>
        <taxon>Bacteria</taxon>
        <taxon>Bacillati</taxon>
        <taxon>Bacillota</taxon>
        <taxon>Clostridia</taxon>
        <taxon>Eubacteriales</taxon>
        <taxon>Desulfitobacteriaceae</taxon>
        <taxon>Desulfosporosinus</taxon>
    </lineage>
</organism>
<dbReference type="AlphaFoldDB" id="A0A2U3LBK1"/>
<dbReference type="InterPro" id="IPR011050">
    <property type="entry name" value="Pectin_lyase_fold/virulence"/>
</dbReference>
<sequence length="770" mass="78759">MMDNCNAKRPYKQGSVKNLTNGSFFNCPFYRVHFTNTEGLTLFDCQSPSCSIKNAVIDADGKRLHSVIYIDASPIIDNVQFIGMDRTKYAITATTKFCTPTISNCSFSSTEQAGIFSYWFENSLPNVTIENCTFDGAGEPGYAILIQSGEATISNCVIKGYQGKLVTGWNSANDTVFDYNPYKGLHDGFSSAGIFIRDDGQAVLHGNSISNCDSGIKIWTGEGFIYNHEVSNAQGGFNDVLTGPITVYTTVNGTEIKDADTANLKLDNTDTDVNGLDICSAADPDNPVPLYQGTLTGGQTAATYAVSGTITDASSGAAIQGATIDAGNGNTTTSGTDGSYSLYLANGTYTLTVSNTGYQTGTITIIVNGAAVTSKNLSLTLTSTAPATYAVSGVISNASGALAGATVATGSNIATTGLDGTYTLNLPTGDYTLNVSEIGYQSGTISITVKGAELSNQNLTLSPAASNDANLATVAGQAITAGGQAGTKGAPKLASISVANGIATVAAADIVKTDAGATVAFYGTDSTFTNTTSSAINLSAGALTVIYIKVTTADTTTLYYSVTINRAAAASSVTATPAINGTPTAGDTSVSGTAVSGASISLSISGTAYTGTADGTGAWSITVPALVSGNTITVTALAAGDTVSAQTTATVQAGSSTTGIYTITPTTDSAYYLNSKTNGIDTITVNSGVSGLKYFTANITTITPHTGGEKVIFEQLRGGAQINLNATGADFNTVNSATAGFNVQAHDVIKVYIVDDLTNATNFNPTVLEQ</sequence>
<accession>A0A2U3LBK1</accession>
<reference evidence="3" key="1">
    <citation type="submission" date="2018-02" db="EMBL/GenBank/DDBJ databases">
        <authorList>
            <person name="Hausmann B."/>
        </authorList>
    </citation>
    <scope>NUCLEOTIDE SEQUENCE [LARGE SCALE GENOMIC DNA]</scope>
    <source>
        <strain evidence="3">Peat soil MAG SbF1</strain>
    </source>
</reference>
<dbReference type="InterPro" id="IPR008969">
    <property type="entry name" value="CarboxyPept-like_regulatory"/>
</dbReference>
<dbReference type="InterPro" id="IPR006626">
    <property type="entry name" value="PbH1"/>
</dbReference>
<proteinExistence type="predicted"/>
<feature type="domain" description="Right handed beta helix" evidence="1">
    <location>
        <begin position="24"/>
        <end position="172"/>
    </location>
</feature>
<dbReference type="InterPro" id="IPR013783">
    <property type="entry name" value="Ig-like_fold"/>
</dbReference>
<evidence type="ECO:0000313" key="3">
    <source>
        <dbReference type="Proteomes" id="UP000238916"/>
    </source>
</evidence>